<dbReference type="SUPFAM" id="SSF53254">
    <property type="entry name" value="Phosphoglycerate mutase-like"/>
    <property type="match status" value="1"/>
</dbReference>
<dbReference type="PANTHER" id="PTHR21340">
    <property type="entry name" value="DIADENOSINE 5,5-P1,P4-TETRAPHOSPHATE PYROPHOSPHOHYDROLASE MUTT"/>
    <property type="match status" value="1"/>
</dbReference>
<dbReference type="GO" id="GO:0006167">
    <property type="term" value="P:AMP biosynthetic process"/>
    <property type="evidence" value="ECO:0007669"/>
    <property type="project" value="TreeGrafter"/>
</dbReference>
<accession>A0A3L7ACB6</accession>
<gene>
    <name evidence="3" type="ORF">D9V32_02705</name>
</gene>
<dbReference type="GO" id="GO:0006754">
    <property type="term" value="P:ATP biosynthetic process"/>
    <property type="evidence" value="ECO:0007669"/>
    <property type="project" value="TreeGrafter"/>
</dbReference>
<dbReference type="SUPFAM" id="SSF55811">
    <property type="entry name" value="Nudix"/>
    <property type="match status" value="1"/>
</dbReference>
<evidence type="ECO:0000313" key="3">
    <source>
        <dbReference type="EMBL" id="RLP77378.1"/>
    </source>
</evidence>
<dbReference type="CDD" id="cd07067">
    <property type="entry name" value="HP_PGM_like"/>
    <property type="match status" value="1"/>
</dbReference>
<dbReference type="EMBL" id="RCUX01000002">
    <property type="protein sequence ID" value="RLP77378.1"/>
    <property type="molecule type" value="Genomic_DNA"/>
</dbReference>
<dbReference type="RefSeq" id="WP_121647361.1">
    <property type="nucleotide sequence ID" value="NZ_RCUX01000002.1"/>
</dbReference>
<dbReference type="CDD" id="cd03673">
    <property type="entry name" value="NUDIX_Ap6A_hydrolase"/>
    <property type="match status" value="1"/>
</dbReference>
<evidence type="ECO:0000256" key="1">
    <source>
        <dbReference type="ARBA" id="ARBA00022801"/>
    </source>
</evidence>
<keyword evidence="1 3" id="KW-0378">Hydrolase</keyword>
<dbReference type="PROSITE" id="PS00893">
    <property type="entry name" value="NUDIX_BOX"/>
    <property type="match status" value="1"/>
</dbReference>
<comment type="caution">
    <text evidence="3">The sequence shown here is derived from an EMBL/GenBank/DDBJ whole genome shotgun (WGS) entry which is preliminary data.</text>
</comment>
<name>A0A3L7ACB6_9MICO</name>
<reference evidence="3 4" key="1">
    <citation type="submission" date="2018-10" db="EMBL/GenBank/DDBJ databases">
        <authorList>
            <person name="Li J."/>
        </authorList>
    </citation>
    <scope>NUCLEOTIDE SEQUENCE [LARGE SCALE GENOMIC DNA]</scope>
    <source>
        <strain evidence="3 4">IF 016277</strain>
    </source>
</reference>
<protein>
    <submittedName>
        <fullName evidence="3">NUDIX hydrolase</fullName>
    </submittedName>
</protein>
<dbReference type="Pfam" id="PF00293">
    <property type="entry name" value="NUDIX"/>
    <property type="match status" value="1"/>
</dbReference>
<dbReference type="InterPro" id="IPR029033">
    <property type="entry name" value="His_PPase_superfam"/>
</dbReference>
<dbReference type="SMART" id="SM00855">
    <property type="entry name" value="PGAM"/>
    <property type="match status" value="1"/>
</dbReference>
<organism evidence="3 4">
    <name type="scientific">Mycetocola tolaasinivorans</name>
    <dbReference type="NCBI Taxonomy" id="76635"/>
    <lineage>
        <taxon>Bacteria</taxon>
        <taxon>Bacillati</taxon>
        <taxon>Actinomycetota</taxon>
        <taxon>Actinomycetes</taxon>
        <taxon>Micrococcales</taxon>
        <taxon>Microbacteriaceae</taxon>
        <taxon>Mycetocola</taxon>
    </lineage>
</organism>
<dbReference type="GO" id="GO:0004081">
    <property type="term" value="F:bis(5'-nucleosyl)-tetraphosphatase (asymmetrical) activity"/>
    <property type="evidence" value="ECO:0007669"/>
    <property type="project" value="TreeGrafter"/>
</dbReference>
<dbReference type="InterPro" id="IPR000086">
    <property type="entry name" value="NUDIX_hydrolase_dom"/>
</dbReference>
<evidence type="ECO:0000313" key="4">
    <source>
        <dbReference type="Proteomes" id="UP000272503"/>
    </source>
</evidence>
<dbReference type="Gene3D" id="3.40.50.1240">
    <property type="entry name" value="Phosphoglycerate mutase-like"/>
    <property type="match status" value="1"/>
</dbReference>
<dbReference type="PROSITE" id="PS51462">
    <property type="entry name" value="NUDIX"/>
    <property type="match status" value="1"/>
</dbReference>
<sequence>MNKAVYAAGALCWRLIDGKPHVLVIHRTAYGDVTIPKGKVDPGETLPQTAVREIAEETGLSVTLGVPLGMSRYPLPSGKTKVVHYWAAHVTDEAIRTSNFRPNREVAAIEWVTLKKARGYLTYGHDVEIVDVFEKLVNEGVTHTFSITVLRHAKAGSPSAGDGTDAGRPLTSRGLEQAQALVPTIAAFGPRKIVTSDAVRCVTTVAPLAAATGITPKRSAKISQDAFEDGHAEPRAIVGKRVSAGKNAVICSHLPLVPELLREIALATGSITGSYIHSAADLAPGDFSVVHLSATNPSSGIISIETHSNPV</sequence>
<dbReference type="InterPro" id="IPR015797">
    <property type="entry name" value="NUDIX_hydrolase-like_dom_sf"/>
</dbReference>
<dbReference type="InterPro" id="IPR020084">
    <property type="entry name" value="NUDIX_hydrolase_CS"/>
</dbReference>
<dbReference type="PANTHER" id="PTHR21340:SF0">
    <property type="entry name" value="BIS(5'-NUCLEOSYL)-TETRAPHOSPHATASE [ASYMMETRICAL]"/>
    <property type="match status" value="1"/>
</dbReference>
<proteinExistence type="predicted"/>
<feature type="domain" description="Nudix hydrolase" evidence="2">
    <location>
        <begin position="5"/>
        <end position="135"/>
    </location>
</feature>
<dbReference type="Gene3D" id="3.90.79.10">
    <property type="entry name" value="Nucleoside Triphosphate Pyrophosphohydrolase"/>
    <property type="match status" value="1"/>
</dbReference>
<dbReference type="InterPro" id="IPR013078">
    <property type="entry name" value="His_Pase_superF_clade-1"/>
</dbReference>
<dbReference type="OrthoDB" id="4287477at2"/>
<dbReference type="InterPro" id="IPR051325">
    <property type="entry name" value="Nudix_hydrolase_domain"/>
</dbReference>
<dbReference type="Pfam" id="PF00300">
    <property type="entry name" value="His_Phos_1"/>
    <property type="match status" value="1"/>
</dbReference>
<dbReference type="Proteomes" id="UP000272503">
    <property type="component" value="Unassembled WGS sequence"/>
</dbReference>
<dbReference type="AlphaFoldDB" id="A0A3L7ACB6"/>
<evidence type="ECO:0000259" key="2">
    <source>
        <dbReference type="PROSITE" id="PS51462"/>
    </source>
</evidence>
<keyword evidence="4" id="KW-1185">Reference proteome</keyword>